<dbReference type="Pfam" id="PF00084">
    <property type="entry name" value="Sushi"/>
    <property type="match status" value="1"/>
</dbReference>
<proteinExistence type="predicted"/>
<feature type="domain" description="Sushi" evidence="4">
    <location>
        <begin position="1"/>
        <end position="56"/>
    </location>
</feature>
<dbReference type="InterPro" id="IPR035976">
    <property type="entry name" value="Sushi/SCR/CCP_sf"/>
</dbReference>
<dbReference type="CDD" id="cd00033">
    <property type="entry name" value="CCP"/>
    <property type="match status" value="1"/>
</dbReference>
<organism evidence="5 6">
    <name type="scientific">Cirrhinus mrigala</name>
    <name type="common">Mrigala</name>
    <dbReference type="NCBI Taxonomy" id="683832"/>
    <lineage>
        <taxon>Eukaryota</taxon>
        <taxon>Metazoa</taxon>
        <taxon>Chordata</taxon>
        <taxon>Craniata</taxon>
        <taxon>Vertebrata</taxon>
        <taxon>Euteleostomi</taxon>
        <taxon>Actinopterygii</taxon>
        <taxon>Neopterygii</taxon>
        <taxon>Teleostei</taxon>
        <taxon>Ostariophysi</taxon>
        <taxon>Cypriniformes</taxon>
        <taxon>Cyprinidae</taxon>
        <taxon>Labeoninae</taxon>
        <taxon>Labeonini</taxon>
        <taxon>Cirrhinus</taxon>
    </lineage>
</organism>
<dbReference type="InterPro" id="IPR051277">
    <property type="entry name" value="SEZ6_CSMD_C4BPB_Regulators"/>
</dbReference>
<dbReference type="SMART" id="SM00032">
    <property type="entry name" value="CCP"/>
    <property type="match status" value="1"/>
</dbReference>
<accession>A0ABD0NWY0</accession>
<evidence type="ECO:0000313" key="6">
    <source>
        <dbReference type="Proteomes" id="UP001529510"/>
    </source>
</evidence>
<evidence type="ECO:0000256" key="1">
    <source>
        <dbReference type="ARBA" id="ARBA00022737"/>
    </source>
</evidence>
<dbReference type="FunFam" id="2.10.70.10:FF:000002">
    <property type="entry name" value="CUB and Sushi multiple domains 3"/>
    <property type="match status" value="1"/>
</dbReference>
<dbReference type="Gene3D" id="2.10.70.10">
    <property type="entry name" value="Complement Module, domain 1"/>
    <property type="match status" value="1"/>
</dbReference>
<feature type="non-terminal residue" evidence="5">
    <location>
        <position position="56"/>
    </location>
</feature>
<dbReference type="PANTHER" id="PTHR45656:SF15">
    <property type="entry name" value="SUSHI DOMAIN-CONTAINING PROTEIN"/>
    <property type="match status" value="1"/>
</dbReference>
<evidence type="ECO:0000256" key="2">
    <source>
        <dbReference type="ARBA" id="ARBA00023157"/>
    </source>
</evidence>
<feature type="non-terminal residue" evidence="5">
    <location>
        <position position="1"/>
    </location>
</feature>
<name>A0ABD0NWY0_CIRMR</name>
<keyword evidence="2" id="KW-1015">Disulfide bond</keyword>
<dbReference type="EMBL" id="JAMKFB020000019">
    <property type="protein sequence ID" value="KAL0166384.1"/>
    <property type="molecule type" value="Genomic_DNA"/>
</dbReference>
<sequence length="56" mass="6087">DPGVPQFGFKVNDQGHFSGSTITYKCDPGYTLHGSGVLKCMTGERRAWDNPLPSCI</sequence>
<dbReference type="PROSITE" id="PS50923">
    <property type="entry name" value="SUSHI"/>
    <property type="match status" value="1"/>
</dbReference>
<keyword evidence="1" id="KW-0677">Repeat</keyword>
<gene>
    <name evidence="5" type="ORF">M9458_038228</name>
</gene>
<keyword evidence="6" id="KW-1185">Reference proteome</keyword>
<dbReference type="AlphaFoldDB" id="A0ABD0NWY0"/>
<dbReference type="Proteomes" id="UP001529510">
    <property type="component" value="Unassembled WGS sequence"/>
</dbReference>
<dbReference type="InterPro" id="IPR000436">
    <property type="entry name" value="Sushi_SCR_CCP_dom"/>
</dbReference>
<evidence type="ECO:0000313" key="5">
    <source>
        <dbReference type="EMBL" id="KAL0166384.1"/>
    </source>
</evidence>
<reference evidence="5 6" key="1">
    <citation type="submission" date="2024-05" db="EMBL/GenBank/DDBJ databases">
        <title>Genome sequencing and assembly of Indian major carp, Cirrhinus mrigala (Hamilton, 1822).</title>
        <authorList>
            <person name="Mohindra V."/>
            <person name="Chowdhury L.M."/>
            <person name="Lal K."/>
            <person name="Jena J.K."/>
        </authorList>
    </citation>
    <scope>NUCLEOTIDE SEQUENCE [LARGE SCALE GENOMIC DNA]</scope>
    <source>
        <strain evidence="5">CM1030</strain>
        <tissue evidence="5">Blood</tissue>
    </source>
</reference>
<dbReference type="PANTHER" id="PTHR45656">
    <property type="entry name" value="PROTEIN CBR-CLEC-78"/>
    <property type="match status" value="1"/>
</dbReference>
<dbReference type="SUPFAM" id="SSF57535">
    <property type="entry name" value="Complement control module/SCR domain"/>
    <property type="match status" value="1"/>
</dbReference>
<comment type="caution">
    <text evidence="3">Lacks conserved residue(s) required for the propagation of feature annotation.</text>
</comment>
<keyword evidence="3" id="KW-0768">Sushi</keyword>
<evidence type="ECO:0000256" key="3">
    <source>
        <dbReference type="PROSITE-ProRule" id="PRU00302"/>
    </source>
</evidence>
<evidence type="ECO:0000259" key="4">
    <source>
        <dbReference type="PROSITE" id="PS50923"/>
    </source>
</evidence>
<comment type="caution">
    <text evidence="5">The sequence shown here is derived from an EMBL/GenBank/DDBJ whole genome shotgun (WGS) entry which is preliminary data.</text>
</comment>
<protein>
    <recommendedName>
        <fullName evidence="4">Sushi domain-containing protein</fullName>
    </recommendedName>
</protein>